<evidence type="ECO:0000313" key="1">
    <source>
        <dbReference type="EMBL" id="RDX74270.1"/>
    </source>
</evidence>
<feature type="non-terminal residue" evidence="1">
    <location>
        <position position="141"/>
    </location>
</feature>
<accession>A0A371F7J7</accession>
<dbReference type="InterPro" id="IPR004252">
    <property type="entry name" value="Probable_transposase_24"/>
</dbReference>
<dbReference type="Pfam" id="PF03004">
    <property type="entry name" value="Transposase_24"/>
    <property type="match status" value="1"/>
</dbReference>
<dbReference type="EMBL" id="QJKJ01010236">
    <property type="protein sequence ID" value="RDX74270.1"/>
    <property type="molecule type" value="Genomic_DNA"/>
</dbReference>
<proteinExistence type="predicted"/>
<dbReference type="OrthoDB" id="1436683at2759"/>
<name>A0A371F7J7_MUCPR</name>
<gene>
    <name evidence="1" type="ORF">CR513_46008</name>
</gene>
<keyword evidence="2" id="KW-1185">Reference proteome</keyword>
<feature type="non-terminal residue" evidence="1">
    <location>
        <position position="1"/>
    </location>
</feature>
<reference evidence="1" key="1">
    <citation type="submission" date="2018-05" db="EMBL/GenBank/DDBJ databases">
        <title>Draft genome of Mucuna pruriens seed.</title>
        <authorList>
            <person name="Nnadi N.E."/>
            <person name="Vos R."/>
            <person name="Hasami M.H."/>
            <person name="Devisetty U.K."/>
            <person name="Aguiy J.C."/>
        </authorList>
    </citation>
    <scope>NUCLEOTIDE SEQUENCE [LARGE SCALE GENOMIC DNA]</scope>
    <source>
        <strain evidence="1">JCA_2017</strain>
    </source>
</reference>
<organism evidence="1 2">
    <name type="scientific">Mucuna pruriens</name>
    <name type="common">Velvet bean</name>
    <name type="synonym">Dolichos pruriens</name>
    <dbReference type="NCBI Taxonomy" id="157652"/>
    <lineage>
        <taxon>Eukaryota</taxon>
        <taxon>Viridiplantae</taxon>
        <taxon>Streptophyta</taxon>
        <taxon>Embryophyta</taxon>
        <taxon>Tracheophyta</taxon>
        <taxon>Spermatophyta</taxon>
        <taxon>Magnoliopsida</taxon>
        <taxon>eudicotyledons</taxon>
        <taxon>Gunneridae</taxon>
        <taxon>Pentapetalae</taxon>
        <taxon>rosids</taxon>
        <taxon>fabids</taxon>
        <taxon>Fabales</taxon>
        <taxon>Fabaceae</taxon>
        <taxon>Papilionoideae</taxon>
        <taxon>50 kb inversion clade</taxon>
        <taxon>NPAAA clade</taxon>
        <taxon>indigoferoid/millettioid clade</taxon>
        <taxon>Phaseoleae</taxon>
        <taxon>Mucuna</taxon>
    </lineage>
</organism>
<dbReference type="AlphaFoldDB" id="A0A371F7J7"/>
<comment type="caution">
    <text evidence="1">The sequence shown here is derived from an EMBL/GenBank/DDBJ whole genome shotgun (WGS) entry which is preliminary data.</text>
</comment>
<dbReference type="STRING" id="157652.A0A371F7J7"/>
<sequence length="141" mass="15462">MSYVYWEVELGRVVGRGELYIATHKKKDGSYVNEKARSIGKLLGNDHVGRVHCLGLRGLHSVAFQSTTGFSGGIISLKDKLASSKESVKTLKNVMLAYIQMKKGHISTKLGAMFGSTSNVAISTSYIYVKGVNKMCQHYAE</sequence>
<evidence type="ECO:0000313" key="2">
    <source>
        <dbReference type="Proteomes" id="UP000257109"/>
    </source>
</evidence>
<dbReference type="Proteomes" id="UP000257109">
    <property type="component" value="Unassembled WGS sequence"/>
</dbReference>
<protein>
    <submittedName>
        <fullName evidence="1">Uncharacterized protein</fullName>
    </submittedName>
</protein>